<keyword evidence="1 4" id="KW-0378">Hydrolase</keyword>
<dbReference type="PANTHER" id="PTHR43674:SF16">
    <property type="entry name" value="CARBON-NITROGEN FAMILY, PUTATIVE (AFU_ORTHOLOGUE AFUA_5G02350)-RELATED"/>
    <property type="match status" value="1"/>
</dbReference>
<dbReference type="CDD" id="cd07197">
    <property type="entry name" value="nitrilase"/>
    <property type="match status" value="1"/>
</dbReference>
<dbReference type="Gene3D" id="3.60.110.10">
    <property type="entry name" value="Carbon-nitrogen hydrolase"/>
    <property type="match status" value="1"/>
</dbReference>
<accession>A0ABZ0M4C7</accession>
<evidence type="ECO:0000256" key="2">
    <source>
        <dbReference type="SAM" id="MobiDB-lite"/>
    </source>
</evidence>
<dbReference type="Pfam" id="PF00795">
    <property type="entry name" value="CN_hydrolase"/>
    <property type="match status" value="1"/>
</dbReference>
<dbReference type="PANTHER" id="PTHR43674">
    <property type="entry name" value="NITRILASE C965.09-RELATED"/>
    <property type="match status" value="1"/>
</dbReference>
<keyword evidence="5" id="KW-1185">Reference proteome</keyword>
<dbReference type="InterPro" id="IPR036526">
    <property type="entry name" value="C-N_Hydrolase_sf"/>
</dbReference>
<feature type="compositionally biased region" description="Basic and acidic residues" evidence="2">
    <location>
        <begin position="282"/>
        <end position="297"/>
    </location>
</feature>
<organism evidence="4 5">
    <name type="scientific">Streptomyces solicathayae</name>
    <dbReference type="NCBI Taxonomy" id="3081768"/>
    <lineage>
        <taxon>Bacteria</taxon>
        <taxon>Bacillati</taxon>
        <taxon>Actinomycetota</taxon>
        <taxon>Actinomycetes</taxon>
        <taxon>Kitasatosporales</taxon>
        <taxon>Streptomycetaceae</taxon>
        <taxon>Streptomyces</taxon>
    </lineage>
</organism>
<dbReference type="PROSITE" id="PS50263">
    <property type="entry name" value="CN_HYDROLASE"/>
    <property type="match status" value="1"/>
</dbReference>
<evidence type="ECO:0000313" key="4">
    <source>
        <dbReference type="EMBL" id="WOX25889.1"/>
    </source>
</evidence>
<sequence>MRTLAVAAVQTTPVPHDLDATWKRYADQVRAVRAAFPHVQLVLAPELMLAAEAPLLEARPDWMAEAAVTVPGPLTDRICALARETGLWLVPGSLYERAGDGLVYNTAIAVSPEGELVAAYRKVFPWQPYEATAPGTEFTVFDLPGIGRAGLAICYDGSFPETARQLAWLGAEVILQPTLTTTRDREMELVCARANAWTNQVYVVNLNAAAPAGVGASAVVDPEGLVRQQAGSGEEVLVDVLDLDAVTRVRTYGSAGLNRPWDQLARYGERIDLPAYGGSFRPRPEPRHEPRPRPESRRRPRSEVPIA</sequence>
<dbReference type="InterPro" id="IPR050345">
    <property type="entry name" value="Aliph_Amidase/BUP"/>
</dbReference>
<feature type="domain" description="CN hydrolase" evidence="3">
    <location>
        <begin position="4"/>
        <end position="245"/>
    </location>
</feature>
<reference evidence="4 5" key="1">
    <citation type="submission" date="2023-10" db="EMBL/GenBank/DDBJ databases">
        <title>The genome sequence of Streptomyces sp. HUAS YS2.</title>
        <authorList>
            <person name="Mo P."/>
        </authorList>
    </citation>
    <scope>NUCLEOTIDE SEQUENCE [LARGE SCALE GENOMIC DNA]</scope>
    <source>
        <strain evidence="4 5">HUAS YS2</strain>
    </source>
</reference>
<gene>
    <name evidence="4" type="ORF">R2D22_32715</name>
</gene>
<evidence type="ECO:0000256" key="1">
    <source>
        <dbReference type="ARBA" id="ARBA00022801"/>
    </source>
</evidence>
<dbReference type="GO" id="GO:0016787">
    <property type="term" value="F:hydrolase activity"/>
    <property type="evidence" value="ECO:0007669"/>
    <property type="project" value="UniProtKB-KW"/>
</dbReference>
<evidence type="ECO:0000313" key="5">
    <source>
        <dbReference type="Proteomes" id="UP001301731"/>
    </source>
</evidence>
<dbReference type="RefSeq" id="WP_318108687.1">
    <property type="nucleotide sequence ID" value="NZ_CP137573.1"/>
</dbReference>
<dbReference type="EMBL" id="CP137573">
    <property type="protein sequence ID" value="WOX25889.1"/>
    <property type="molecule type" value="Genomic_DNA"/>
</dbReference>
<proteinExistence type="predicted"/>
<dbReference type="InterPro" id="IPR003010">
    <property type="entry name" value="C-N_Hydrolase"/>
</dbReference>
<feature type="region of interest" description="Disordered" evidence="2">
    <location>
        <begin position="275"/>
        <end position="307"/>
    </location>
</feature>
<dbReference type="SUPFAM" id="SSF56317">
    <property type="entry name" value="Carbon-nitrogen hydrolase"/>
    <property type="match status" value="1"/>
</dbReference>
<evidence type="ECO:0000259" key="3">
    <source>
        <dbReference type="PROSITE" id="PS50263"/>
    </source>
</evidence>
<dbReference type="Proteomes" id="UP001301731">
    <property type="component" value="Chromosome"/>
</dbReference>
<name>A0ABZ0M4C7_9ACTN</name>
<protein>
    <submittedName>
        <fullName evidence="4">Carbon-nitrogen hydrolase family protein</fullName>
    </submittedName>
</protein>